<comment type="subcellular location">
    <subcellularLocation>
        <location evidence="2">Membrane</location>
        <topology evidence="2">Multi-pass membrane protein</topology>
    </subcellularLocation>
</comment>
<comment type="catalytic activity">
    <reaction evidence="1">
        <text>S-ubiquitinyl-[E2 ubiquitin-conjugating enzyme]-L-cysteine + [acceptor protein]-L-lysine = [E2 ubiquitin-conjugating enzyme]-L-cysteine + N(6)-ubiquitinyl-[acceptor protein]-L-lysine.</text>
        <dbReference type="EC" id="2.3.2.27"/>
    </reaction>
</comment>
<proteinExistence type="predicted"/>
<keyword evidence="10 13" id="KW-1133">Transmembrane helix</keyword>
<evidence type="ECO:0000256" key="1">
    <source>
        <dbReference type="ARBA" id="ARBA00000900"/>
    </source>
</evidence>
<dbReference type="Pfam" id="PF12483">
    <property type="entry name" value="GIDE"/>
    <property type="match status" value="1"/>
</dbReference>
<keyword evidence="4" id="KW-0808">Transferase</keyword>
<name>M0AA65_9EURY</name>
<dbReference type="GO" id="GO:0016020">
    <property type="term" value="C:membrane"/>
    <property type="evidence" value="ECO:0007669"/>
    <property type="project" value="UniProtKB-SubCell"/>
</dbReference>
<evidence type="ECO:0000313" key="16">
    <source>
        <dbReference type="Proteomes" id="UP000011519"/>
    </source>
</evidence>
<keyword evidence="6" id="KW-0479">Metal-binding</keyword>
<dbReference type="GO" id="GO:0008270">
    <property type="term" value="F:zinc ion binding"/>
    <property type="evidence" value="ECO:0007669"/>
    <property type="project" value="UniProtKB-KW"/>
</dbReference>
<evidence type="ECO:0000256" key="9">
    <source>
        <dbReference type="ARBA" id="ARBA00022833"/>
    </source>
</evidence>
<keyword evidence="8" id="KW-0833">Ubl conjugation pathway</keyword>
<dbReference type="AlphaFoldDB" id="M0AA65"/>
<evidence type="ECO:0000256" key="4">
    <source>
        <dbReference type="ARBA" id="ARBA00022679"/>
    </source>
</evidence>
<dbReference type="RefSeq" id="WP_006651978.1">
    <property type="nucleotide sequence ID" value="NZ_AOIM01000012.1"/>
</dbReference>
<evidence type="ECO:0000256" key="5">
    <source>
        <dbReference type="ARBA" id="ARBA00022692"/>
    </source>
</evidence>
<feature type="transmembrane region" description="Helical" evidence="13">
    <location>
        <begin position="48"/>
        <end position="70"/>
    </location>
</feature>
<feature type="transmembrane region" description="Helical" evidence="13">
    <location>
        <begin position="360"/>
        <end position="379"/>
    </location>
</feature>
<organism evidence="15 16">
    <name type="scientific">Natrialba hulunbeirensis JCM 10989</name>
    <dbReference type="NCBI Taxonomy" id="1227493"/>
    <lineage>
        <taxon>Archaea</taxon>
        <taxon>Methanobacteriati</taxon>
        <taxon>Methanobacteriota</taxon>
        <taxon>Stenosarchaea group</taxon>
        <taxon>Halobacteria</taxon>
        <taxon>Halobacteriales</taxon>
        <taxon>Natrialbaceae</taxon>
        <taxon>Natrialba</taxon>
    </lineage>
</organism>
<feature type="transmembrane region" description="Helical" evidence="13">
    <location>
        <begin position="90"/>
        <end position="116"/>
    </location>
</feature>
<feature type="compositionally biased region" description="Low complexity" evidence="12">
    <location>
        <begin position="196"/>
        <end position="209"/>
    </location>
</feature>
<dbReference type="InterPro" id="IPR022170">
    <property type="entry name" value="MUL1-like"/>
</dbReference>
<evidence type="ECO:0000256" key="10">
    <source>
        <dbReference type="ARBA" id="ARBA00022989"/>
    </source>
</evidence>
<comment type="caution">
    <text evidence="15">The sequence shown here is derived from an EMBL/GenBank/DDBJ whole genome shotgun (WGS) entry which is preliminary data.</text>
</comment>
<evidence type="ECO:0000256" key="3">
    <source>
        <dbReference type="ARBA" id="ARBA00012483"/>
    </source>
</evidence>
<dbReference type="GO" id="GO:0016567">
    <property type="term" value="P:protein ubiquitination"/>
    <property type="evidence" value="ECO:0007669"/>
    <property type="project" value="InterPro"/>
</dbReference>
<dbReference type="GO" id="GO:0061630">
    <property type="term" value="F:ubiquitin protein ligase activity"/>
    <property type="evidence" value="ECO:0007669"/>
    <property type="project" value="UniProtKB-EC"/>
</dbReference>
<dbReference type="EMBL" id="AOIM01000012">
    <property type="protein sequence ID" value="ELY94223.1"/>
    <property type="molecule type" value="Genomic_DNA"/>
</dbReference>
<feature type="domain" description="E3 Ubiquitin ligase MUL1-like" evidence="14">
    <location>
        <begin position="228"/>
        <end position="309"/>
    </location>
</feature>
<evidence type="ECO:0000256" key="7">
    <source>
        <dbReference type="ARBA" id="ARBA00022771"/>
    </source>
</evidence>
<evidence type="ECO:0000259" key="14">
    <source>
        <dbReference type="Pfam" id="PF12483"/>
    </source>
</evidence>
<keyword evidence="7" id="KW-0863">Zinc-finger</keyword>
<evidence type="ECO:0000256" key="8">
    <source>
        <dbReference type="ARBA" id="ARBA00022786"/>
    </source>
</evidence>
<feature type="transmembrane region" description="Helical" evidence="13">
    <location>
        <begin position="6"/>
        <end position="28"/>
    </location>
</feature>
<evidence type="ECO:0000256" key="13">
    <source>
        <dbReference type="SAM" id="Phobius"/>
    </source>
</evidence>
<dbReference type="PATRIC" id="fig|1227493.4.peg.689"/>
<feature type="region of interest" description="Disordered" evidence="12">
    <location>
        <begin position="184"/>
        <end position="209"/>
    </location>
</feature>
<keyword evidence="16" id="KW-1185">Reference proteome</keyword>
<evidence type="ECO:0000256" key="11">
    <source>
        <dbReference type="ARBA" id="ARBA00023136"/>
    </source>
</evidence>
<dbReference type="OrthoDB" id="170690at2157"/>
<evidence type="ECO:0000313" key="15">
    <source>
        <dbReference type="EMBL" id="ELY94223.1"/>
    </source>
</evidence>
<evidence type="ECO:0000256" key="2">
    <source>
        <dbReference type="ARBA" id="ARBA00004141"/>
    </source>
</evidence>
<dbReference type="EC" id="2.3.2.27" evidence="3"/>
<keyword evidence="11 13" id="KW-0472">Membrane</keyword>
<reference evidence="15 16" key="1">
    <citation type="journal article" date="2014" name="PLoS Genet.">
        <title>Phylogenetically driven sequencing of extremely halophilic archaea reveals strategies for static and dynamic osmo-response.</title>
        <authorList>
            <person name="Becker E.A."/>
            <person name="Seitzer P.M."/>
            <person name="Tritt A."/>
            <person name="Larsen D."/>
            <person name="Krusor M."/>
            <person name="Yao A.I."/>
            <person name="Wu D."/>
            <person name="Madern D."/>
            <person name="Eisen J.A."/>
            <person name="Darling A.E."/>
            <person name="Facciotti M.T."/>
        </authorList>
    </citation>
    <scope>NUCLEOTIDE SEQUENCE [LARGE SCALE GENOMIC DNA]</scope>
    <source>
        <strain evidence="15 16">JCM 10989</strain>
    </source>
</reference>
<evidence type="ECO:0000256" key="12">
    <source>
        <dbReference type="SAM" id="MobiDB-lite"/>
    </source>
</evidence>
<protein>
    <recommendedName>
        <fullName evidence="3">RING-type E3 ubiquitin transferase</fullName>
        <ecNumber evidence="3">2.3.2.27</ecNumber>
    </recommendedName>
</protein>
<sequence>MTPTITGLDLVALVLLGHIWAVFVALAVHAETADPDPESGARWAGRRFALGTRQYAGALLLATVVVWLPFAVGDYPFWPATADSGTVRGAFFATVLGGIAIGGGVYLLAGGIVAAVTSYRLRREGPTAIGAVDDGLVSVSGTVVPATSRESGGGAHTTATPLSAPLTGTQAVWYRLTATDTGADIDSNIDSDTDTDTATSPSPSSRLSNSITTRLGIGTRNKTHRLECDHVPFTLEDDTGQIRIDPAHAAVALESTTTQVRASETPPDRLAAWLRDARYADDVDQDRTYYETVLEPDAEVTIVGIARPQAADLDTTVAGDVATDGVGIAARNPSTELFIENGPEQTALARAWFRGTAARGVLWGLVAIAAGSAVLWWMTLTW</sequence>
<accession>M0AA65</accession>
<gene>
    <name evidence="15" type="ORF">C483_03625</name>
</gene>
<keyword evidence="5 13" id="KW-0812">Transmembrane</keyword>
<dbReference type="Proteomes" id="UP000011519">
    <property type="component" value="Unassembled WGS sequence"/>
</dbReference>
<evidence type="ECO:0000256" key="6">
    <source>
        <dbReference type="ARBA" id="ARBA00022723"/>
    </source>
</evidence>
<keyword evidence="9" id="KW-0862">Zinc</keyword>